<accession>A0A392U724</accession>
<comment type="caution">
    <text evidence="1">The sequence shown here is derived from an EMBL/GenBank/DDBJ whole genome shotgun (WGS) entry which is preliminary data.</text>
</comment>
<dbReference type="Proteomes" id="UP000265520">
    <property type="component" value="Unassembled WGS sequence"/>
</dbReference>
<keyword evidence="2" id="KW-1185">Reference proteome</keyword>
<reference evidence="1 2" key="1">
    <citation type="journal article" date="2018" name="Front. Plant Sci.">
        <title>Red Clover (Trifolium pratense) and Zigzag Clover (T. medium) - A Picture of Genomic Similarities and Differences.</title>
        <authorList>
            <person name="Dluhosova J."/>
            <person name="Istvanek J."/>
            <person name="Nedelnik J."/>
            <person name="Repkova J."/>
        </authorList>
    </citation>
    <scope>NUCLEOTIDE SEQUENCE [LARGE SCALE GENOMIC DNA]</scope>
    <source>
        <strain evidence="2">cv. 10/8</strain>
        <tissue evidence="1">Leaf</tissue>
    </source>
</reference>
<protein>
    <submittedName>
        <fullName evidence="1">Uncharacterized protein</fullName>
    </submittedName>
</protein>
<dbReference type="EMBL" id="LXQA010739161">
    <property type="protein sequence ID" value="MCI68584.1"/>
    <property type="molecule type" value="Genomic_DNA"/>
</dbReference>
<organism evidence="1 2">
    <name type="scientific">Trifolium medium</name>
    <dbReference type="NCBI Taxonomy" id="97028"/>
    <lineage>
        <taxon>Eukaryota</taxon>
        <taxon>Viridiplantae</taxon>
        <taxon>Streptophyta</taxon>
        <taxon>Embryophyta</taxon>
        <taxon>Tracheophyta</taxon>
        <taxon>Spermatophyta</taxon>
        <taxon>Magnoliopsida</taxon>
        <taxon>eudicotyledons</taxon>
        <taxon>Gunneridae</taxon>
        <taxon>Pentapetalae</taxon>
        <taxon>rosids</taxon>
        <taxon>fabids</taxon>
        <taxon>Fabales</taxon>
        <taxon>Fabaceae</taxon>
        <taxon>Papilionoideae</taxon>
        <taxon>50 kb inversion clade</taxon>
        <taxon>NPAAA clade</taxon>
        <taxon>Hologalegina</taxon>
        <taxon>IRL clade</taxon>
        <taxon>Trifolieae</taxon>
        <taxon>Trifolium</taxon>
    </lineage>
</organism>
<sequence>TEGEIGRMNSEQRFAVLVVVLNRVGCVMKGIARLVLMLATSLVKGGTHSQCHLSLTQLNNARVLFIMIVPN</sequence>
<evidence type="ECO:0000313" key="1">
    <source>
        <dbReference type="EMBL" id="MCI68584.1"/>
    </source>
</evidence>
<proteinExistence type="predicted"/>
<evidence type="ECO:0000313" key="2">
    <source>
        <dbReference type="Proteomes" id="UP000265520"/>
    </source>
</evidence>
<name>A0A392U724_9FABA</name>
<dbReference type="AlphaFoldDB" id="A0A392U724"/>
<feature type="non-terminal residue" evidence="1">
    <location>
        <position position="1"/>
    </location>
</feature>